<feature type="domain" description="ATP-grasp" evidence="17">
    <location>
        <begin position="132"/>
        <end position="337"/>
    </location>
</feature>
<evidence type="ECO:0000256" key="7">
    <source>
        <dbReference type="ARBA" id="ARBA00022842"/>
    </source>
</evidence>
<comment type="subcellular location">
    <subcellularLocation>
        <location evidence="13">Cytoplasm</location>
    </subcellularLocation>
</comment>
<evidence type="ECO:0000256" key="9">
    <source>
        <dbReference type="ARBA" id="ARBA00022984"/>
    </source>
</evidence>
<dbReference type="InterPro" id="IPR005905">
    <property type="entry name" value="D_ala_D_ala"/>
</dbReference>
<keyword evidence="5 16" id="KW-0547">Nucleotide-binding</keyword>
<keyword evidence="8 13" id="KW-0133">Cell shape</keyword>
<comment type="cofactor">
    <cofactor evidence="1">
        <name>Mn(2+)</name>
        <dbReference type="ChEBI" id="CHEBI:29035"/>
    </cofactor>
</comment>
<feature type="active site" evidence="14">
    <location>
        <position position="16"/>
    </location>
</feature>
<evidence type="ECO:0000256" key="14">
    <source>
        <dbReference type="PIRSR" id="PIRSR039102-1"/>
    </source>
</evidence>
<dbReference type="PROSITE" id="PS50975">
    <property type="entry name" value="ATP_GRASP"/>
    <property type="match status" value="1"/>
</dbReference>
<name>A0A9X1HQS0_9BACT</name>
<dbReference type="PROSITE" id="PS00844">
    <property type="entry name" value="DALA_DALA_LIGASE_2"/>
    <property type="match status" value="1"/>
</dbReference>
<dbReference type="Gene3D" id="3.40.50.20">
    <property type="match status" value="1"/>
</dbReference>
<dbReference type="SUPFAM" id="SSF52440">
    <property type="entry name" value="PreATP-grasp domain"/>
    <property type="match status" value="1"/>
</dbReference>
<dbReference type="InterPro" id="IPR011761">
    <property type="entry name" value="ATP-grasp"/>
</dbReference>
<dbReference type="InterPro" id="IPR011127">
    <property type="entry name" value="Dala_Dala_lig_N"/>
</dbReference>
<evidence type="ECO:0000256" key="15">
    <source>
        <dbReference type="PIRSR" id="PIRSR039102-3"/>
    </source>
</evidence>
<keyword evidence="6 16" id="KW-0067">ATP-binding</keyword>
<evidence type="ECO:0000256" key="3">
    <source>
        <dbReference type="ARBA" id="ARBA00022598"/>
    </source>
</evidence>
<dbReference type="GO" id="GO:0008716">
    <property type="term" value="F:D-alanine-D-alanine ligase activity"/>
    <property type="evidence" value="ECO:0007669"/>
    <property type="project" value="UniProtKB-UniRule"/>
</dbReference>
<dbReference type="GO" id="GO:0005524">
    <property type="term" value="F:ATP binding"/>
    <property type="evidence" value="ECO:0007669"/>
    <property type="project" value="UniProtKB-UniRule"/>
</dbReference>
<dbReference type="PROSITE" id="PS00843">
    <property type="entry name" value="DALA_DALA_LIGASE_1"/>
    <property type="match status" value="1"/>
</dbReference>
<evidence type="ECO:0000256" key="6">
    <source>
        <dbReference type="ARBA" id="ARBA00022840"/>
    </source>
</evidence>
<dbReference type="Pfam" id="PF07478">
    <property type="entry name" value="Dala_Dala_lig_C"/>
    <property type="match status" value="1"/>
</dbReference>
<comment type="pathway">
    <text evidence="13">Cell wall biogenesis; peptidoglycan biosynthesis.</text>
</comment>
<evidence type="ECO:0000256" key="11">
    <source>
        <dbReference type="ARBA" id="ARBA00023316"/>
    </source>
</evidence>
<keyword evidence="11 13" id="KW-0961">Cell wall biogenesis/degradation</keyword>
<evidence type="ECO:0000256" key="13">
    <source>
        <dbReference type="HAMAP-Rule" id="MF_00047"/>
    </source>
</evidence>
<accession>A0A9X1HQS0</accession>
<dbReference type="Gene3D" id="3.30.1490.20">
    <property type="entry name" value="ATP-grasp fold, A domain"/>
    <property type="match status" value="1"/>
</dbReference>
<evidence type="ECO:0000256" key="5">
    <source>
        <dbReference type="ARBA" id="ARBA00022741"/>
    </source>
</evidence>
<comment type="cofactor">
    <cofactor evidence="15">
        <name>Mg(2+)</name>
        <dbReference type="ChEBI" id="CHEBI:18420"/>
    </cofactor>
    <cofactor evidence="15">
        <name>Mn(2+)</name>
        <dbReference type="ChEBI" id="CHEBI:29035"/>
    </cofactor>
    <text evidence="15">Binds 2 magnesium or manganese ions per subunit.</text>
</comment>
<keyword evidence="13" id="KW-0963">Cytoplasm</keyword>
<evidence type="ECO:0000256" key="1">
    <source>
        <dbReference type="ARBA" id="ARBA00001936"/>
    </source>
</evidence>
<dbReference type="GO" id="GO:0008360">
    <property type="term" value="P:regulation of cell shape"/>
    <property type="evidence" value="ECO:0007669"/>
    <property type="project" value="UniProtKB-KW"/>
</dbReference>
<feature type="binding site" evidence="15">
    <location>
        <position position="304"/>
    </location>
    <ligand>
        <name>Mg(2+)</name>
        <dbReference type="ChEBI" id="CHEBI:18420"/>
        <label>2</label>
    </ligand>
</feature>
<evidence type="ECO:0000313" key="20">
    <source>
        <dbReference type="EMBL" id="MCA6077189.1"/>
    </source>
</evidence>
<dbReference type="SUPFAM" id="SSF56059">
    <property type="entry name" value="Glutathione synthetase ATP-binding domain-like"/>
    <property type="match status" value="1"/>
</dbReference>
<feature type="active site" evidence="14">
    <location>
        <position position="178"/>
    </location>
</feature>
<dbReference type="NCBIfam" id="NF002528">
    <property type="entry name" value="PRK01966.1-4"/>
    <property type="match status" value="1"/>
</dbReference>
<dbReference type="InterPro" id="IPR013815">
    <property type="entry name" value="ATP_grasp_subdomain_1"/>
</dbReference>
<dbReference type="EMBL" id="JAIXNE010000004">
    <property type="protein sequence ID" value="MCA6077189.1"/>
    <property type="molecule type" value="Genomic_DNA"/>
</dbReference>
<evidence type="ECO:0000256" key="12">
    <source>
        <dbReference type="ARBA" id="ARBA00047614"/>
    </source>
</evidence>
<gene>
    <name evidence="13" type="primary">ddl</name>
    <name evidence="18" type="ORF">LDX50_08385</name>
    <name evidence="19" type="ORF">LDX50_14355</name>
    <name evidence="20" type="ORF">LDX50_20075</name>
</gene>
<feature type="binding site" evidence="15">
    <location>
        <position position="291"/>
    </location>
    <ligand>
        <name>Mg(2+)</name>
        <dbReference type="ChEBI" id="CHEBI:18420"/>
        <label>1</label>
    </ligand>
</feature>
<keyword evidence="4 15" id="KW-0479">Metal-binding</keyword>
<comment type="function">
    <text evidence="13">Cell wall formation.</text>
</comment>
<dbReference type="EMBL" id="JAIXNE010000002">
    <property type="protein sequence ID" value="MCA6074884.1"/>
    <property type="molecule type" value="Genomic_DNA"/>
</dbReference>
<dbReference type="Gene3D" id="3.30.470.20">
    <property type="entry name" value="ATP-grasp fold, B domain"/>
    <property type="match status" value="1"/>
</dbReference>
<keyword evidence="3 13" id="KW-0436">Ligase</keyword>
<evidence type="ECO:0000256" key="16">
    <source>
        <dbReference type="PROSITE-ProRule" id="PRU00409"/>
    </source>
</evidence>
<dbReference type="InterPro" id="IPR011095">
    <property type="entry name" value="Dala_Dala_lig_C"/>
</dbReference>
<dbReference type="GO" id="GO:0009252">
    <property type="term" value="P:peptidoglycan biosynthetic process"/>
    <property type="evidence" value="ECO:0007669"/>
    <property type="project" value="UniProtKB-UniRule"/>
</dbReference>
<dbReference type="PIRSF" id="PIRSF039102">
    <property type="entry name" value="Ddl/VanB"/>
    <property type="match status" value="1"/>
</dbReference>
<dbReference type="GO" id="GO:0071555">
    <property type="term" value="P:cell wall organization"/>
    <property type="evidence" value="ECO:0007669"/>
    <property type="project" value="UniProtKB-KW"/>
</dbReference>
<keyword evidence="21" id="KW-1185">Reference proteome</keyword>
<evidence type="ECO:0000256" key="2">
    <source>
        <dbReference type="ARBA" id="ARBA00010871"/>
    </source>
</evidence>
<dbReference type="GO" id="GO:0046872">
    <property type="term" value="F:metal ion binding"/>
    <property type="evidence" value="ECO:0007669"/>
    <property type="project" value="UniProtKB-KW"/>
</dbReference>
<dbReference type="EC" id="6.3.2.4" evidence="13"/>
<dbReference type="NCBIfam" id="TIGR01205">
    <property type="entry name" value="D_ala_D_alaTIGR"/>
    <property type="match status" value="1"/>
</dbReference>
<evidence type="ECO:0000256" key="8">
    <source>
        <dbReference type="ARBA" id="ARBA00022960"/>
    </source>
</evidence>
<reference evidence="19" key="1">
    <citation type="submission" date="2021-09" db="EMBL/GenBank/DDBJ databases">
        <title>Fulvivirga sp. isolated from coastal sediment.</title>
        <authorList>
            <person name="Yu H."/>
        </authorList>
    </citation>
    <scope>NUCLEOTIDE SEQUENCE</scope>
    <source>
        <strain evidence="19">1062</strain>
    </source>
</reference>
<dbReference type="PANTHER" id="PTHR23132">
    <property type="entry name" value="D-ALANINE--D-ALANINE LIGASE"/>
    <property type="match status" value="1"/>
</dbReference>
<comment type="similarity">
    <text evidence="2 13">Belongs to the D-alanine--D-alanine ligase family.</text>
</comment>
<comment type="caution">
    <text evidence="19">The sequence shown here is derived from an EMBL/GenBank/DDBJ whole genome shotgun (WGS) entry which is preliminary data.</text>
</comment>
<evidence type="ECO:0000256" key="4">
    <source>
        <dbReference type="ARBA" id="ARBA00022723"/>
    </source>
</evidence>
<feature type="binding site" evidence="15">
    <location>
        <position position="306"/>
    </location>
    <ligand>
        <name>Mg(2+)</name>
        <dbReference type="ChEBI" id="CHEBI:18420"/>
        <label>2</label>
    </ligand>
</feature>
<dbReference type="Pfam" id="PF01820">
    <property type="entry name" value="Dala_Dala_lig_N"/>
    <property type="match status" value="1"/>
</dbReference>
<dbReference type="InterPro" id="IPR016185">
    <property type="entry name" value="PreATP-grasp_dom_sf"/>
</dbReference>
<dbReference type="InterPro" id="IPR000291">
    <property type="entry name" value="D-Ala_lig_Van_CS"/>
</dbReference>
<dbReference type="EMBL" id="JAIXNE010000003">
    <property type="protein sequence ID" value="MCA6076061.1"/>
    <property type="molecule type" value="Genomic_DNA"/>
</dbReference>
<dbReference type="AlphaFoldDB" id="A0A9X1HQS0"/>
<evidence type="ECO:0000313" key="19">
    <source>
        <dbReference type="EMBL" id="MCA6076061.1"/>
    </source>
</evidence>
<dbReference type="GO" id="GO:0005829">
    <property type="term" value="C:cytosol"/>
    <property type="evidence" value="ECO:0007669"/>
    <property type="project" value="TreeGrafter"/>
</dbReference>
<evidence type="ECO:0000259" key="17">
    <source>
        <dbReference type="PROSITE" id="PS50975"/>
    </source>
</evidence>
<feature type="binding site" evidence="15">
    <location>
        <position position="304"/>
    </location>
    <ligand>
        <name>Mg(2+)</name>
        <dbReference type="ChEBI" id="CHEBI:18420"/>
        <label>1</label>
    </ligand>
</feature>
<dbReference type="HAMAP" id="MF_00047">
    <property type="entry name" value="Dala_Dala_lig"/>
    <property type="match status" value="1"/>
</dbReference>
<keyword evidence="10 15" id="KW-0464">Manganese</keyword>
<evidence type="ECO:0000256" key="10">
    <source>
        <dbReference type="ARBA" id="ARBA00023211"/>
    </source>
</evidence>
<protein>
    <recommendedName>
        <fullName evidence="13">D-alanine--D-alanine ligase</fullName>
        <ecNumber evidence="13">6.3.2.4</ecNumber>
    </recommendedName>
    <alternativeName>
        <fullName evidence="13">D-Ala-D-Ala ligase</fullName>
    </alternativeName>
    <alternativeName>
        <fullName evidence="13">D-alanylalanine synthetase</fullName>
    </alternativeName>
</protein>
<keyword evidence="9 13" id="KW-0573">Peptidoglycan synthesis</keyword>
<keyword evidence="7 15" id="KW-0460">Magnesium</keyword>
<dbReference type="PANTHER" id="PTHR23132:SF25">
    <property type="entry name" value="D-ALANINE--D-ALANINE LIGASE A"/>
    <property type="match status" value="1"/>
</dbReference>
<dbReference type="RefSeq" id="WP_225697994.1">
    <property type="nucleotide sequence ID" value="NZ_JAIXNE010000002.1"/>
</dbReference>
<dbReference type="Proteomes" id="UP001139409">
    <property type="component" value="Unassembled WGS sequence"/>
</dbReference>
<dbReference type="FunFam" id="3.30.470.20:FF:000008">
    <property type="entry name" value="D-alanine--D-alanine ligase"/>
    <property type="match status" value="1"/>
</dbReference>
<proteinExistence type="inferred from homology"/>
<comment type="catalytic activity">
    <reaction evidence="12 13">
        <text>2 D-alanine + ATP = D-alanyl-D-alanine + ADP + phosphate + H(+)</text>
        <dbReference type="Rhea" id="RHEA:11224"/>
        <dbReference type="ChEBI" id="CHEBI:15378"/>
        <dbReference type="ChEBI" id="CHEBI:30616"/>
        <dbReference type="ChEBI" id="CHEBI:43474"/>
        <dbReference type="ChEBI" id="CHEBI:57416"/>
        <dbReference type="ChEBI" id="CHEBI:57822"/>
        <dbReference type="ChEBI" id="CHEBI:456216"/>
        <dbReference type="EC" id="6.3.2.4"/>
    </reaction>
</comment>
<sequence>MSKLHVAVLFGGKSVEHEISINSARNIFEFIDRSRFEVSLIGISRTGGWYLKKEVNADISSGEPLRLNMSGSRKGFMRLNNEILPIDVVFPVLHGTDGEDGSIQGLLTSFEITFVGTGVLGSAMSMSKLYTKRLLEASGIPVSKFLTYSFEDRSSIRFDHIEKNLGLPFMIKAANLGSSVGVFKVKEKKGFEAIVDEVFKFDHTLLFEEFVEGRELECAVMGNRDVKASLPGEVVVSSDYEFYTYEAKYLDPEAAKIVVPADIPEDIAEKIRQHSIKTYKTLHCEDFARVDLFLKKDGTILINEINTIPGFTNSSMFPMMWKERGISFQDLISQLIELAMERHEQRKRIVKSR</sequence>
<feature type="active site" evidence="14">
    <location>
        <position position="315"/>
    </location>
</feature>
<organism evidence="19 21">
    <name type="scientific">Fulvivirga sedimenti</name>
    <dbReference type="NCBI Taxonomy" id="2879465"/>
    <lineage>
        <taxon>Bacteria</taxon>
        <taxon>Pseudomonadati</taxon>
        <taxon>Bacteroidota</taxon>
        <taxon>Cytophagia</taxon>
        <taxon>Cytophagales</taxon>
        <taxon>Fulvivirgaceae</taxon>
        <taxon>Fulvivirga</taxon>
    </lineage>
</organism>
<evidence type="ECO:0000313" key="18">
    <source>
        <dbReference type="EMBL" id="MCA6074884.1"/>
    </source>
</evidence>
<evidence type="ECO:0000313" key="21">
    <source>
        <dbReference type="Proteomes" id="UP001139409"/>
    </source>
</evidence>